<proteinExistence type="predicted"/>
<accession>A0A5J9TIS5</accession>
<protein>
    <submittedName>
        <fullName evidence="1">Uncharacterized protein</fullName>
    </submittedName>
</protein>
<gene>
    <name evidence="1" type="ORF">EJB05_44660</name>
</gene>
<organism evidence="1 2">
    <name type="scientific">Eragrostis curvula</name>
    <name type="common">weeping love grass</name>
    <dbReference type="NCBI Taxonomy" id="38414"/>
    <lineage>
        <taxon>Eukaryota</taxon>
        <taxon>Viridiplantae</taxon>
        <taxon>Streptophyta</taxon>
        <taxon>Embryophyta</taxon>
        <taxon>Tracheophyta</taxon>
        <taxon>Spermatophyta</taxon>
        <taxon>Magnoliopsida</taxon>
        <taxon>Liliopsida</taxon>
        <taxon>Poales</taxon>
        <taxon>Poaceae</taxon>
        <taxon>PACMAD clade</taxon>
        <taxon>Chloridoideae</taxon>
        <taxon>Eragrostideae</taxon>
        <taxon>Eragrostidinae</taxon>
        <taxon>Eragrostis</taxon>
    </lineage>
</organism>
<name>A0A5J9TIS5_9POAL</name>
<dbReference type="Proteomes" id="UP000324897">
    <property type="component" value="Chromosome 3"/>
</dbReference>
<evidence type="ECO:0000313" key="1">
    <source>
        <dbReference type="EMBL" id="TVU11097.1"/>
    </source>
</evidence>
<dbReference type="Gramene" id="TVU11097">
    <property type="protein sequence ID" value="TVU11097"/>
    <property type="gene ID" value="EJB05_44660"/>
</dbReference>
<evidence type="ECO:0000313" key="2">
    <source>
        <dbReference type="Proteomes" id="UP000324897"/>
    </source>
</evidence>
<dbReference type="AlphaFoldDB" id="A0A5J9TIS5"/>
<dbReference type="EMBL" id="RWGY01000039">
    <property type="protein sequence ID" value="TVU11097.1"/>
    <property type="molecule type" value="Genomic_DNA"/>
</dbReference>
<reference evidence="1 2" key="1">
    <citation type="journal article" date="2019" name="Sci. Rep.">
        <title>A high-quality genome of Eragrostis curvula grass provides insights into Poaceae evolution and supports new strategies to enhance forage quality.</title>
        <authorList>
            <person name="Carballo J."/>
            <person name="Santos B.A.C.M."/>
            <person name="Zappacosta D."/>
            <person name="Garbus I."/>
            <person name="Selva J.P."/>
            <person name="Gallo C.A."/>
            <person name="Diaz A."/>
            <person name="Albertini E."/>
            <person name="Caccamo M."/>
            <person name="Echenique V."/>
        </authorList>
    </citation>
    <scope>NUCLEOTIDE SEQUENCE [LARGE SCALE GENOMIC DNA]</scope>
    <source>
        <strain evidence="2">cv. Victoria</strain>
        <tissue evidence="1">Leaf</tissue>
    </source>
</reference>
<sequence>RPSRPSPTPSRSIKADRGALDLVTALHLDASAGTSRHYVRGCGSFRSSPPISLQAIAADAATPIQSPSTPPLDANSAPIAIDIGLRCIRGRGRDGQTIAADVFGLVAVLALRSPLPTLLIADPLNAAIESLAKLK</sequence>
<keyword evidence="2" id="KW-1185">Reference proteome</keyword>
<comment type="caution">
    <text evidence="1">The sequence shown here is derived from an EMBL/GenBank/DDBJ whole genome shotgun (WGS) entry which is preliminary data.</text>
</comment>
<feature type="non-terminal residue" evidence="1">
    <location>
        <position position="1"/>
    </location>
</feature>